<comment type="subcellular location">
    <subcellularLocation>
        <location evidence="1">Cell membrane</location>
        <topology evidence="1">Multi-pass membrane protein</topology>
    </subcellularLocation>
</comment>
<sequence length="329" mass="35157">MITMKKLLALLMLLVVVTSLLHLSIGGSSLSLWQLIWQPNQVNDTGWMIFTEIRLPRLMLALTNGCALGLAGAAIQLLLRNPLAEPGLLGVSGGAAVVTIAALYFGWLPAWHLGLPGLAFIGAATTISGVLLLAGKSIQPLRIILAGIAVSTFSGALMALLLYLAPNPFAFQEWSQWLLGSLSNRGWPQWYLVLPCVVIGTIILLFCQQFLQALTLSERTVSVLGFSVPKYRASVLIAVALLTAGSVVSVGIISFIGLFAPHVARLLGFQQPRQILWLSAPIAALMLVLMDCLVRTLSTARELPIGVAVALIGGPLLVVLLYRRGRVDA</sequence>
<dbReference type="RefSeq" id="WP_126842572.1">
    <property type="nucleotide sequence ID" value="NZ_PIQH01000010.1"/>
</dbReference>
<dbReference type="Proteomes" id="UP000287996">
    <property type="component" value="Unassembled WGS sequence"/>
</dbReference>
<dbReference type="GO" id="GO:0022857">
    <property type="term" value="F:transmembrane transporter activity"/>
    <property type="evidence" value="ECO:0007669"/>
    <property type="project" value="InterPro"/>
</dbReference>
<evidence type="ECO:0000256" key="1">
    <source>
        <dbReference type="ARBA" id="ARBA00004651"/>
    </source>
</evidence>
<organism evidence="9 10">
    <name type="scientific">Idiomarina tyrosinivorans</name>
    <dbReference type="NCBI Taxonomy" id="1445662"/>
    <lineage>
        <taxon>Bacteria</taxon>
        <taxon>Pseudomonadati</taxon>
        <taxon>Pseudomonadota</taxon>
        <taxon>Gammaproteobacteria</taxon>
        <taxon>Alteromonadales</taxon>
        <taxon>Idiomarinaceae</taxon>
        <taxon>Idiomarina</taxon>
    </lineage>
</organism>
<dbReference type="AlphaFoldDB" id="A0A432ZLC8"/>
<gene>
    <name evidence="9" type="ORF">CWI84_10660</name>
</gene>
<feature type="transmembrane region" description="Helical" evidence="8">
    <location>
        <begin position="141"/>
        <end position="165"/>
    </location>
</feature>
<feature type="transmembrane region" description="Helical" evidence="8">
    <location>
        <begin position="275"/>
        <end position="294"/>
    </location>
</feature>
<evidence type="ECO:0000256" key="7">
    <source>
        <dbReference type="ARBA" id="ARBA00023136"/>
    </source>
</evidence>
<evidence type="ECO:0000313" key="9">
    <source>
        <dbReference type="EMBL" id="RUO78791.1"/>
    </source>
</evidence>
<feature type="transmembrane region" description="Helical" evidence="8">
    <location>
        <begin position="113"/>
        <end position="134"/>
    </location>
</feature>
<keyword evidence="6 8" id="KW-1133">Transmembrane helix</keyword>
<feature type="transmembrane region" description="Helical" evidence="8">
    <location>
        <begin position="86"/>
        <end position="107"/>
    </location>
</feature>
<evidence type="ECO:0000256" key="5">
    <source>
        <dbReference type="ARBA" id="ARBA00022692"/>
    </source>
</evidence>
<keyword evidence="4" id="KW-1003">Cell membrane</keyword>
<reference evidence="9 10" key="1">
    <citation type="journal article" date="2011" name="Front. Microbiol.">
        <title>Genomic signatures of strain selection and enhancement in Bacillus atrophaeus var. globigii, a historical biowarfare simulant.</title>
        <authorList>
            <person name="Gibbons H.S."/>
            <person name="Broomall S.M."/>
            <person name="McNew L.A."/>
            <person name="Daligault H."/>
            <person name="Chapman C."/>
            <person name="Bruce D."/>
            <person name="Karavis M."/>
            <person name="Krepps M."/>
            <person name="McGregor P.A."/>
            <person name="Hong C."/>
            <person name="Park K.H."/>
            <person name="Akmal A."/>
            <person name="Feldman A."/>
            <person name="Lin J.S."/>
            <person name="Chang W.E."/>
            <person name="Higgs B.W."/>
            <person name="Demirev P."/>
            <person name="Lindquist J."/>
            <person name="Liem A."/>
            <person name="Fochler E."/>
            <person name="Read T.D."/>
            <person name="Tapia R."/>
            <person name="Johnson S."/>
            <person name="Bishop-Lilly K.A."/>
            <person name="Detter C."/>
            <person name="Han C."/>
            <person name="Sozhamannan S."/>
            <person name="Rosenzweig C.N."/>
            <person name="Skowronski E.W."/>
        </authorList>
    </citation>
    <scope>NUCLEOTIDE SEQUENCE [LARGE SCALE GENOMIC DNA]</scope>
    <source>
        <strain evidence="9 10">CC-PW-9</strain>
    </source>
</reference>
<dbReference type="InterPro" id="IPR037294">
    <property type="entry name" value="ABC_BtuC-like"/>
</dbReference>
<dbReference type="EMBL" id="PIQH01000010">
    <property type="protein sequence ID" value="RUO78791.1"/>
    <property type="molecule type" value="Genomic_DNA"/>
</dbReference>
<evidence type="ECO:0000256" key="4">
    <source>
        <dbReference type="ARBA" id="ARBA00022475"/>
    </source>
</evidence>
<dbReference type="OrthoDB" id="9055647at2"/>
<keyword evidence="3" id="KW-0813">Transport</keyword>
<dbReference type="Pfam" id="PF01032">
    <property type="entry name" value="FecCD"/>
    <property type="match status" value="1"/>
</dbReference>
<comment type="caution">
    <text evidence="9">The sequence shown here is derived from an EMBL/GenBank/DDBJ whole genome shotgun (WGS) entry which is preliminary data.</text>
</comment>
<dbReference type="InterPro" id="IPR000522">
    <property type="entry name" value="ABC_transptr_permease_BtuC"/>
</dbReference>
<evidence type="ECO:0000256" key="6">
    <source>
        <dbReference type="ARBA" id="ARBA00022989"/>
    </source>
</evidence>
<name>A0A432ZLC8_9GAMM</name>
<dbReference type="GO" id="GO:0005886">
    <property type="term" value="C:plasma membrane"/>
    <property type="evidence" value="ECO:0007669"/>
    <property type="project" value="UniProtKB-SubCell"/>
</dbReference>
<keyword evidence="10" id="KW-1185">Reference proteome</keyword>
<evidence type="ECO:0000256" key="3">
    <source>
        <dbReference type="ARBA" id="ARBA00022448"/>
    </source>
</evidence>
<dbReference type="Gene3D" id="1.10.3470.10">
    <property type="entry name" value="ABC transporter involved in vitamin B12 uptake, BtuC"/>
    <property type="match status" value="1"/>
</dbReference>
<dbReference type="PANTHER" id="PTHR30472:SF25">
    <property type="entry name" value="ABC TRANSPORTER PERMEASE PROTEIN MJ0876-RELATED"/>
    <property type="match status" value="1"/>
</dbReference>
<feature type="transmembrane region" description="Helical" evidence="8">
    <location>
        <begin position="58"/>
        <end position="79"/>
    </location>
</feature>
<dbReference type="SUPFAM" id="SSF81345">
    <property type="entry name" value="ABC transporter involved in vitamin B12 uptake, BtuC"/>
    <property type="match status" value="1"/>
</dbReference>
<evidence type="ECO:0000256" key="8">
    <source>
        <dbReference type="SAM" id="Phobius"/>
    </source>
</evidence>
<feature type="transmembrane region" description="Helical" evidence="8">
    <location>
        <begin position="190"/>
        <end position="214"/>
    </location>
</feature>
<feature type="transmembrane region" description="Helical" evidence="8">
    <location>
        <begin position="235"/>
        <end position="260"/>
    </location>
</feature>
<evidence type="ECO:0000256" key="2">
    <source>
        <dbReference type="ARBA" id="ARBA00007935"/>
    </source>
</evidence>
<comment type="similarity">
    <text evidence="2">Belongs to the binding-protein-dependent transport system permease family. FecCD subfamily.</text>
</comment>
<keyword evidence="5 8" id="KW-0812">Transmembrane</keyword>
<feature type="transmembrane region" description="Helical" evidence="8">
    <location>
        <begin position="303"/>
        <end position="322"/>
    </location>
</feature>
<dbReference type="GO" id="GO:0033214">
    <property type="term" value="P:siderophore-iron import into cell"/>
    <property type="evidence" value="ECO:0007669"/>
    <property type="project" value="TreeGrafter"/>
</dbReference>
<proteinExistence type="inferred from homology"/>
<keyword evidence="7 8" id="KW-0472">Membrane</keyword>
<evidence type="ECO:0000313" key="10">
    <source>
        <dbReference type="Proteomes" id="UP000287996"/>
    </source>
</evidence>
<protein>
    <submittedName>
        <fullName evidence="9">ABC transporter permease</fullName>
    </submittedName>
</protein>
<dbReference type="PANTHER" id="PTHR30472">
    <property type="entry name" value="FERRIC ENTEROBACTIN TRANSPORT SYSTEM PERMEASE PROTEIN"/>
    <property type="match status" value="1"/>
</dbReference>
<accession>A0A432ZLC8</accession>
<dbReference type="CDD" id="cd06550">
    <property type="entry name" value="TM_ABC_iron-siderophores_like"/>
    <property type="match status" value="1"/>
</dbReference>